<sequence>MVGGAGGSNGVGGAKPKLVQSRINGAEMGSRRNAQHPLQCHFGFVSSPYCSPHLFSQKRPI</sequence>
<name>A0A6P8ANZ3_PYRGI</name>
<reference evidence="2" key="2">
    <citation type="submission" date="2019-10" db="EMBL/GenBank/DDBJ databases">
        <authorList>
            <consortium name="NCBI Genome Project"/>
        </authorList>
    </citation>
    <scope>NUCLEOTIDE SEQUENCE</scope>
    <source>
        <strain evidence="2">NI907</strain>
    </source>
</reference>
<protein>
    <submittedName>
        <fullName evidence="2">Uncharacterized protein</fullName>
    </submittedName>
</protein>
<dbReference type="RefSeq" id="XP_030976631.1">
    <property type="nucleotide sequence ID" value="XM_031131558.1"/>
</dbReference>
<dbReference type="AlphaFoldDB" id="A0A6P8ANZ3"/>
<dbReference type="Proteomes" id="UP000515153">
    <property type="component" value="Chromosome V"/>
</dbReference>
<gene>
    <name evidence="2" type="ORF">PgNI_11592</name>
</gene>
<reference evidence="2" key="3">
    <citation type="submission" date="2025-08" db="UniProtKB">
        <authorList>
            <consortium name="RefSeq"/>
        </authorList>
    </citation>
    <scope>IDENTIFICATION</scope>
    <source>
        <strain evidence="2">NI907</strain>
    </source>
</reference>
<evidence type="ECO:0000313" key="2">
    <source>
        <dbReference type="RefSeq" id="XP_030976631.1"/>
    </source>
</evidence>
<organism evidence="1 2">
    <name type="scientific">Pyricularia grisea</name>
    <name type="common">Crabgrass-specific blast fungus</name>
    <name type="synonym">Magnaporthe grisea</name>
    <dbReference type="NCBI Taxonomy" id="148305"/>
    <lineage>
        <taxon>Eukaryota</taxon>
        <taxon>Fungi</taxon>
        <taxon>Dikarya</taxon>
        <taxon>Ascomycota</taxon>
        <taxon>Pezizomycotina</taxon>
        <taxon>Sordariomycetes</taxon>
        <taxon>Sordariomycetidae</taxon>
        <taxon>Magnaporthales</taxon>
        <taxon>Pyriculariaceae</taxon>
        <taxon>Pyricularia</taxon>
    </lineage>
</organism>
<accession>A0A6P8ANZ3</accession>
<dbReference type="GeneID" id="41966463"/>
<reference evidence="1 2" key="1">
    <citation type="journal article" date="2019" name="Mol. Biol. Evol.">
        <title>Blast fungal genomes show frequent chromosomal changes, gene gains and losses, and effector gene turnover.</title>
        <authorList>
            <person name="Gomez Luciano L.B."/>
            <person name="Jason Tsai I."/>
            <person name="Chuma I."/>
            <person name="Tosa Y."/>
            <person name="Chen Y.H."/>
            <person name="Li J.Y."/>
            <person name="Li M.Y."/>
            <person name="Jade Lu M.Y."/>
            <person name="Nakayashiki H."/>
            <person name="Li W.H."/>
        </authorList>
    </citation>
    <scope>NUCLEOTIDE SEQUENCE [LARGE SCALE GENOMIC DNA]</scope>
    <source>
        <strain evidence="1 2">NI907</strain>
    </source>
</reference>
<evidence type="ECO:0000313" key="1">
    <source>
        <dbReference type="Proteomes" id="UP000515153"/>
    </source>
</evidence>
<keyword evidence="1" id="KW-1185">Reference proteome</keyword>
<dbReference type="KEGG" id="pgri:PgNI_11592"/>
<proteinExistence type="predicted"/>